<dbReference type="Gene3D" id="2.160.20.10">
    <property type="entry name" value="Single-stranded right-handed beta-helix, Pectin lyase-like"/>
    <property type="match status" value="1"/>
</dbReference>
<dbReference type="EMBL" id="JABXXQ010000309">
    <property type="protein sequence ID" value="NVN31200.1"/>
    <property type="molecule type" value="Genomic_DNA"/>
</dbReference>
<dbReference type="SUPFAM" id="SSF51126">
    <property type="entry name" value="Pectin lyase-like"/>
    <property type="match status" value="1"/>
</dbReference>
<evidence type="ECO:0000313" key="3">
    <source>
        <dbReference type="Proteomes" id="UP000557688"/>
    </source>
</evidence>
<proteinExistence type="predicted"/>
<evidence type="ECO:0008006" key="5">
    <source>
        <dbReference type="Google" id="ProtNLM"/>
    </source>
</evidence>
<dbReference type="InterPro" id="IPR012334">
    <property type="entry name" value="Pectin_lyas_fold"/>
</dbReference>
<gene>
    <name evidence="1" type="ORF">FHR90_002801</name>
    <name evidence="2" type="ORF">HUK83_12760</name>
</gene>
<evidence type="ECO:0000313" key="2">
    <source>
        <dbReference type="EMBL" id="NVN31200.1"/>
    </source>
</evidence>
<reference evidence="1 3" key="2">
    <citation type="submission" date="2020-08" db="EMBL/GenBank/DDBJ databases">
        <title>Genomic Encyclopedia of Type Strains, Phase III (KMG-III): the genomes of soil and plant-associated and newly described type strains.</title>
        <authorList>
            <person name="Whitman W."/>
        </authorList>
    </citation>
    <scope>NUCLEOTIDE SEQUENCE [LARGE SCALE GENOMIC DNA]</scope>
    <source>
        <strain evidence="1 3">CECT 8088</strain>
    </source>
</reference>
<reference evidence="2 4" key="1">
    <citation type="submission" date="2020-06" db="EMBL/GenBank/DDBJ databases">
        <title>Description of novel acetic acid bacteria.</title>
        <authorList>
            <person name="Sombolestani A."/>
        </authorList>
    </citation>
    <scope>NUCLEOTIDE SEQUENCE [LARGE SCALE GENOMIC DNA]</scope>
    <source>
        <strain evidence="2 4">LMG 26838</strain>
    </source>
</reference>
<dbReference type="EMBL" id="JACHXV010000014">
    <property type="protein sequence ID" value="MBB3174954.1"/>
    <property type="molecule type" value="Genomic_DNA"/>
</dbReference>
<dbReference type="RefSeq" id="WP_176625349.1">
    <property type="nucleotide sequence ID" value="NZ_JABXXQ010000309.1"/>
</dbReference>
<keyword evidence="3" id="KW-1185">Reference proteome</keyword>
<accession>A0A850NSJ1</accession>
<dbReference type="InterPro" id="IPR011050">
    <property type="entry name" value="Pectin_lyase_fold/virulence"/>
</dbReference>
<dbReference type="Proteomes" id="UP000565205">
    <property type="component" value="Unassembled WGS sequence"/>
</dbReference>
<dbReference type="Proteomes" id="UP000557688">
    <property type="component" value="Unassembled WGS sequence"/>
</dbReference>
<comment type="caution">
    <text evidence="2">The sequence shown here is derived from an EMBL/GenBank/DDBJ whole genome shotgun (WGS) entry which is preliminary data.</text>
</comment>
<dbReference type="AlphaFoldDB" id="A0A850NSJ1"/>
<organism evidence="2 4">
    <name type="scientific">Endobacter medicaginis</name>
    <dbReference type="NCBI Taxonomy" id="1181271"/>
    <lineage>
        <taxon>Bacteria</taxon>
        <taxon>Pseudomonadati</taxon>
        <taxon>Pseudomonadota</taxon>
        <taxon>Alphaproteobacteria</taxon>
        <taxon>Acetobacterales</taxon>
        <taxon>Acetobacteraceae</taxon>
        <taxon>Endobacter</taxon>
    </lineage>
</organism>
<evidence type="ECO:0000313" key="1">
    <source>
        <dbReference type="EMBL" id="MBB3174954.1"/>
    </source>
</evidence>
<sequence length="535" mass="56512">MSIRRSVVLLGMVLAGVSGGEAQTRMSAAGVVAVQDLGAACDGVSDDSAAFQKALDAVAGAGGTLAFHGTCVVRRRLELTNRAHALRAFTVDGHGGTILTDGNDLFGFVAQAAQPQAVAITLAAMTLTNRRPGPPSGTAIRFDNSRVSAEVIHAPVIRDLNINNMAMAVGLYDVGDSRSENVVVNEYAKVNTAEAFHVEGTSGSRASANNDFRNVTVVGGTGWHLVGFVQGIGIVSSKVLEGHWGVKTDNPVNGEGVQINQSYFEASQGGIRFDRWSNLQFIGDTFDSSSWEPTAPGWSAISISPGGADDPSDFAGGVTIQGAQMNHVGATSSDLIVAYLSTGDVSHNIIEGIAVRQPHCMRIHAPPSGTPSMVVVHDNSCWVAHGYDFNDTVIAYANWYTGDYRYVTLNATNWTCPARVEGVSGVKTCWNASVRGETDFINSPGLGPGGFSFYGADVHGVYDRASPLLQIGPDGSATVRGDLTAARLVSDPAGKAPPHSDSPCTPGQEAWDALFEYRCVAKDRWQRWARPKASW</sequence>
<evidence type="ECO:0000313" key="4">
    <source>
        <dbReference type="Proteomes" id="UP000565205"/>
    </source>
</evidence>
<name>A0A850NSJ1_9PROT</name>
<protein>
    <recommendedName>
        <fullName evidence="5">Pectate lyase superfamily protein domain-containing protein</fullName>
    </recommendedName>
</protein>